<keyword evidence="4" id="KW-1185">Reference proteome</keyword>
<dbReference type="PANTHER" id="PTHR28027:SF2">
    <property type="entry name" value="TRANSCRIPTIONAL REGULATOR MIT1"/>
    <property type="match status" value="1"/>
</dbReference>
<feature type="region of interest" description="Disordered" evidence="2">
    <location>
        <begin position="92"/>
        <end position="114"/>
    </location>
</feature>
<evidence type="ECO:0000313" key="4">
    <source>
        <dbReference type="Proteomes" id="UP000245910"/>
    </source>
</evidence>
<evidence type="ECO:0000256" key="1">
    <source>
        <dbReference type="ARBA" id="ARBA00008359"/>
    </source>
</evidence>
<accession>A0A2L2TXB2</accession>
<dbReference type="GeneID" id="37254663"/>
<dbReference type="Proteomes" id="UP000245910">
    <property type="component" value="Chromosome I"/>
</dbReference>
<feature type="compositionally biased region" description="Basic residues" evidence="2">
    <location>
        <begin position="94"/>
        <end position="104"/>
    </location>
</feature>
<evidence type="ECO:0000313" key="3">
    <source>
        <dbReference type="EMBL" id="CEI66510.1"/>
    </source>
</evidence>
<feature type="compositionally biased region" description="Gly residues" evidence="2">
    <location>
        <begin position="131"/>
        <end position="140"/>
    </location>
</feature>
<organism evidence="3 4">
    <name type="scientific">Fusarium venenatum</name>
    <dbReference type="NCBI Taxonomy" id="56646"/>
    <lineage>
        <taxon>Eukaryota</taxon>
        <taxon>Fungi</taxon>
        <taxon>Dikarya</taxon>
        <taxon>Ascomycota</taxon>
        <taxon>Pezizomycotina</taxon>
        <taxon>Sordariomycetes</taxon>
        <taxon>Hypocreomycetidae</taxon>
        <taxon>Hypocreales</taxon>
        <taxon>Nectriaceae</taxon>
        <taxon>Fusarium</taxon>
    </lineage>
</organism>
<feature type="compositionally biased region" description="Basic residues" evidence="2">
    <location>
        <begin position="330"/>
        <end position="339"/>
    </location>
</feature>
<proteinExistence type="inferred from homology"/>
<dbReference type="GO" id="GO:0003677">
    <property type="term" value="F:DNA binding"/>
    <property type="evidence" value="ECO:0007669"/>
    <property type="project" value="TreeGrafter"/>
</dbReference>
<dbReference type="AlphaFoldDB" id="A0A2L2TXB2"/>
<dbReference type="Pfam" id="PF09729">
    <property type="entry name" value="Gti1_Pac2"/>
    <property type="match status" value="1"/>
</dbReference>
<feature type="region of interest" description="Disordered" evidence="2">
    <location>
        <begin position="121"/>
        <end position="140"/>
    </location>
</feature>
<evidence type="ECO:0008006" key="5">
    <source>
        <dbReference type="Google" id="ProtNLM"/>
    </source>
</evidence>
<dbReference type="EMBL" id="LN649229">
    <property type="protein sequence ID" value="CEI66510.1"/>
    <property type="molecule type" value="Genomic_DNA"/>
</dbReference>
<sequence length="339" mass="37701">MSNAPLDATYTGFIKNTVDALLVFEACLSGNLQHVARRPHDRERQQLITSGSVFVYEEHASGIKRWTDGVNWSPSRILQNFLVYREMNQPFPPGKKKQAMKRDKKPQTGVTKAYNQRSRATSFSNMPNGSAGPGPGFGAGPGFVADPGFDAGPGFGGGASTVAGFGAGELGDDDRDLVGSLIDSYDFKPNSLLKKTITITYNGILHHLVSYYTVEDVRSGRLLRPSQHPILRKHCIREELINSQSFRTPVHEELTSDEERQLWHSRQAIMPPRDQFTYAAYPYSVYPQYIQAHYDPAIPNAPALPNAHQPQGFGVEHQNVYAPPPPHNNNYHHHHPGGY</sequence>
<feature type="region of interest" description="Disordered" evidence="2">
    <location>
        <begin position="303"/>
        <end position="339"/>
    </location>
</feature>
<dbReference type="KEGG" id="fvn:FVRRES_03022"/>
<protein>
    <recommendedName>
        <fullName evidence="5">Gti1/Pac2 family protein</fullName>
    </recommendedName>
</protein>
<dbReference type="InterPro" id="IPR018608">
    <property type="entry name" value="Gti1/Pac2"/>
</dbReference>
<dbReference type="PANTHER" id="PTHR28027">
    <property type="entry name" value="TRANSCRIPTIONAL REGULATOR MIT1"/>
    <property type="match status" value="1"/>
</dbReference>
<reference evidence="4" key="1">
    <citation type="submission" date="2014-10" db="EMBL/GenBank/DDBJ databases">
        <authorList>
            <person name="King R."/>
        </authorList>
    </citation>
    <scope>NUCLEOTIDE SEQUENCE [LARGE SCALE GENOMIC DNA]</scope>
    <source>
        <strain evidence="4">A3/5</strain>
    </source>
</reference>
<comment type="similarity">
    <text evidence="1">Belongs to the MIT1/WOR1 family.</text>
</comment>
<dbReference type="RefSeq" id="XP_025590227.1">
    <property type="nucleotide sequence ID" value="XM_025731176.2"/>
</dbReference>
<dbReference type="OrthoDB" id="5319641at2759"/>
<name>A0A2L2TXB2_9HYPO</name>
<evidence type="ECO:0000256" key="2">
    <source>
        <dbReference type="SAM" id="MobiDB-lite"/>
    </source>
</evidence>